<dbReference type="Gene3D" id="1.10.260.40">
    <property type="entry name" value="lambda repressor-like DNA-binding domains"/>
    <property type="match status" value="1"/>
</dbReference>
<name>A0A428H745_STRMT</name>
<reference evidence="3 4" key="1">
    <citation type="submission" date="2018-11" db="EMBL/GenBank/DDBJ databases">
        <title>Species Designations Belie Phenotypic and Genotypic Heterogeneity in Oral Streptococci.</title>
        <authorList>
            <person name="Velsko I."/>
        </authorList>
    </citation>
    <scope>NUCLEOTIDE SEQUENCE [LARGE SCALE GENOMIC DNA]</scope>
    <source>
        <strain evidence="3 4">BCC30</strain>
    </source>
</reference>
<comment type="caution">
    <text evidence="3">The sequence shown here is derived from an EMBL/GenBank/DDBJ whole genome shotgun (WGS) entry which is preliminary data.</text>
</comment>
<evidence type="ECO:0000256" key="1">
    <source>
        <dbReference type="ARBA" id="ARBA00023125"/>
    </source>
</evidence>
<dbReference type="InterPro" id="IPR010982">
    <property type="entry name" value="Lambda_DNA-bd_dom_sf"/>
</dbReference>
<gene>
    <name evidence="3" type="primary">xre_1</name>
    <name evidence="3" type="ORF">D8789_01150</name>
</gene>
<evidence type="ECO:0000313" key="4">
    <source>
        <dbReference type="Proteomes" id="UP000271977"/>
    </source>
</evidence>
<dbReference type="InterPro" id="IPR001387">
    <property type="entry name" value="Cro/C1-type_HTH"/>
</dbReference>
<dbReference type="CDD" id="cd00093">
    <property type="entry name" value="HTH_XRE"/>
    <property type="match status" value="1"/>
</dbReference>
<dbReference type="Pfam" id="PF01381">
    <property type="entry name" value="HTH_3"/>
    <property type="match status" value="1"/>
</dbReference>
<dbReference type="GO" id="GO:0003677">
    <property type="term" value="F:DNA binding"/>
    <property type="evidence" value="ECO:0007669"/>
    <property type="project" value="UniProtKB-KW"/>
</dbReference>
<dbReference type="AlphaFoldDB" id="A0A428H745"/>
<dbReference type="EMBL" id="RJPV01000001">
    <property type="protein sequence ID" value="RSJ91574.1"/>
    <property type="molecule type" value="Genomic_DNA"/>
</dbReference>
<dbReference type="Proteomes" id="UP000271977">
    <property type="component" value="Unassembled WGS sequence"/>
</dbReference>
<feature type="domain" description="HTH cro/C1-type" evidence="2">
    <location>
        <begin position="7"/>
        <end position="61"/>
    </location>
</feature>
<proteinExistence type="predicted"/>
<dbReference type="PROSITE" id="PS50943">
    <property type="entry name" value="HTH_CROC1"/>
    <property type="match status" value="1"/>
</dbReference>
<evidence type="ECO:0000259" key="2">
    <source>
        <dbReference type="PROSITE" id="PS50943"/>
    </source>
</evidence>
<sequence>MNFKDRLKQLRLENNLTQQNIATHFQTSPQSYAQWEKGLRKPSAENLQKLADFFNVSTDYLLGQTDIPNSTLEADIDTAIDNSVAYDGKPITDNDREVIKDFLKEYFANKK</sequence>
<protein>
    <submittedName>
        <fullName evidence="3">HTH-type transcriptional regulator Xre</fullName>
    </submittedName>
</protein>
<dbReference type="PANTHER" id="PTHR46558">
    <property type="entry name" value="TRACRIPTIONAL REGULATORY PROTEIN-RELATED-RELATED"/>
    <property type="match status" value="1"/>
</dbReference>
<organism evidence="3 4">
    <name type="scientific">Streptococcus mitis</name>
    <dbReference type="NCBI Taxonomy" id="28037"/>
    <lineage>
        <taxon>Bacteria</taxon>
        <taxon>Bacillati</taxon>
        <taxon>Bacillota</taxon>
        <taxon>Bacilli</taxon>
        <taxon>Lactobacillales</taxon>
        <taxon>Streptococcaceae</taxon>
        <taxon>Streptococcus</taxon>
        <taxon>Streptococcus mitis group</taxon>
    </lineage>
</organism>
<dbReference type="SMART" id="SM00530">
    <property type="entry name" value="HTH_XRE"/>
    <property type="match status" value="1"/>
</dbReference>
<accession>A0A428H745</accession>
<keyword evidence="1" id="KW-0238">DNA-binding</keyword>
<dbReference type="SUPFAM" id="SSF47413">
    <property type="entry name" value="lambda repressor-like DNA-binding domains"/>
    <property type="match status" value="1"/>
</dbReference>
<dbReference type="PANTHER" id="PTHR46558:SF14">
    <property type="entry name" value="HTH-TYPE TRANSCRIPTIONAL REGULATOR ANSR"/>
    <property type="match status" value="1"/>
</dbReference>
<evidence type="ECO:0000313" key="3">
    <source>
        <dbReference type="EMBL" id="RSJ91574.1"/>
    </source>
</evidence>
<dbReference type="RefSeq" id="WP_001009497.1">
    <property type="nucleotide sequence ID" value="NZ_RJPV01000001.1"/>
</dbReference>